<dbReference type="Proteomes" id="UP001148312">
    <property type="component" value="Unassembled WGS sequence"/>
</dbReference>
<evidence type="ECO:0000256" key="1">
    <source>
        <dbReference type="SAM" id="MobiDB-lite"/>
    </source>
</evidence>
<dbReference type="RefSeq" id="XP_056789097.1">
    <property type="nucleotide sequence ID" value="XM_056935629.1"/>
</dbReference>
<protein>
    <submittedName>
        <fullName evidence="2">Uncharacterized protein</fullName>
    </submittedName>
</protein>
<keyword evidence="3" id="KW-1185">Reference proteome</keyword>
<feature type="compositionally biased region" description="Polar residues" evidence="1">
    <location>
        <begin position="12"/>
        <end position="21"/>
    </location>
</feature>
<feature type="region of interest" description="Disordered" evidence="1">
    <location>
        <begin position="1"/>
        <end position="21"/>
    </location>
</feature>
<sequence length="182" mass="20751">MSTPKMKDPRSSAPSIYSRNTNSIKILPINPPPLNLPGAAARPEITALDHHLAKCRGSTMALETTHSRLQRWKNGPSQTLSQLKDEKLRQHNQQERENDFYRKSFQIFHQLADTVMDTIQTLALEYHFNPAAVPAKDPRLIRAVILLQIALDKSRTDESEAIKQWKEQCGIQTNDDSPTEWL</sequence>
<dbReference type="AlphaFoldDB" id="A0A9W9X4Q0"/>
<dbReference type="EMBL" id="JAPWDQ010000007">
    <property type="protein sequence ID" value="KAJ5483827.1"/>
    <property type="molecule type" value="Genomic_DNA"/>
</dbReference>
<comment type="caution">
    <text evidence="2">The sequence shown here is derived from an EMBL/GenBank/DDBJ whole genome shotgun (WGS) entry which is preliminary data.</text>
</comment>
<organism evidence="2 3">
    <name type="scientific">Penicillium diatomitis</name>
    <dbReference type="NCBI Taxonomy" id="2819901"/>
    <lineage>
        <taxon>Eukaryota</taxon>
        <taxon>Fungi</taxon>
        <taxon>Dikarya</taxon>
        <taxon>Ascomycota</taxon>
        <taxon>Pezizomycotina</taxon>
        <taxon>Eurotiomycetes</taxon>
        <taxon>Eurotiomycetidae</taxon>
        <taxon>Eurotiales</taxon>
        <taxon>Aspergillaceae</taxon>
        <taxon>Penicillium</taxon>
    </lineage>
</organism>
<feature type="compositionally biased region" description="Basic and acidic residues" evidence="1">
    <location>
        <begin position="1"/>
        <end position="10"/>
    </location>
</feature>
<proteinExistence type="predicted"/>
<evidence type="ECO:0000313" key="2">
    <source>
        <dbReference type="EMBL" id="KAJ5483827.1"/>
    </source>
</evidence>
<accession>A0A9W9X4Q0</accession>
<reference evidence="2" key="1">
    <citation type="submission" date="2022-12" db="EMBL/GenBank/DDBJ databases">
        <authorList>
            <person name="Petersen C."/>
        </authorList>
    </citation>
    <scope>NUCLEOTIDE SEQUENCE</scope>
    <source>
        <strain evidence="2">IBT 30728</strain>
    </source>
</reference>
<name>A0A9W9X4Q0_9EURO</name>
<evidence type="ECO:0000313" key="3">
    <source>
        <dbReference type="Proteomes" id="UP001148312"/>
    </source>
</evidence>
<gene>
    <name evidence="2" type="ORF">N7539_006027</name>
</gene>
<reference evidence="2" key="2">
    <citation type="journal article" date="2023" name="IMA Fungus">
        <title>Comparative genomic study of the Penicillium genus elucidates a diverse pangenome and 15 lateral gene transfer events.</title>
        <authorList>
            <person name="Petersen C."/>
            <person name="Sorensen T."/>
            <person name="Nielsen M.R."/>
            <person name="Sondergaard T.E."/>
            <person name="Sorensen J.L."/>
            <person name="Fitzpatrick D.A."/>
            <person name="Frisvad J.C."/>
            <person name="Nielsen K.L."/>
        </authorList>
    </citation>
    <scope>NUCLEOTIDE SEQUENCE</scope>
    <source>
        <strain evidence="2">IBT 30728</strain>
    </source>
</reference>
<dbReference type="GeneID" id="81625878"/>